<dbReference type="AlphaFoldDB" id="A0A254TB26"/>
<keyword evidence="1" id="KW-1133">Transmembrane helix</keyword>
<keyword evidence="3" id="KW-1185">Reference proteome</keyword>
<keyword evidence="1" id="KW-0812">Transmembrane</keyword>
<feature type="transmembrane region" description="Helical" evidence="1">
    <location>
        <begin position="15"/>
        <end position="36"/>
    </location>
</feature>
<dbReference type="EMBL" id="LSTO01000001">
    <property type="protein sequence ID" value="OWW19834.1"/>
    <property type="molecule type" value="Genomic_DNA"/>
</dbReference>
<protein>
    <submittedName>
        <fullName evidence="2">Uncharacterized protein</fullName>
    </submittedName>
</protein>
<evidence type="ECO:0000313" key="2">
    <source>
        <dbReference type="EMBL" id="OWW19834.1"/>
    </source>
</evidence>
<evidence type="ECO:0000313" key="3">
    <source>
        <dbReference type="Proteomes" id="UP000197535"/>
    </source>
</evidence>
<dbReference type="Proteomes" id="UP000197535">
    <property type="component" value="Unassembled WGS sequence"/>
</dbReference>
<name>A0A254TB26_9BURK</name>
<keyword evidence="1" id="KW-0472">Membrane</keyword>
<dbReference type="OrthoDB" id="8777184at2"/>
<accession>A0A254TB26</accession>
<sequence length="119" mass="12826">MKNDKAADTLPRLPLWKRMLVAIGGICTILLALMWYPPAYESARILLARPISAAVAADSDGVITPADARRQRAASARAVVHGTYLKDPYGCVYMVEYVGAKLSLAPLLDDRGQPVCGGR</sequence>
<organism evidence="2 3">
    <name type="scientific">Noviherbaspirillum denitrificans</name>
    <dbReference type="NCBI Taxonomy" id="1968433"/>
    <lineage>
        <taxon>Bacteria</taxon>
        <taxon>Pseudomonadati</taxon>
        <taxon>Pseudomonadota</taxon>
        <taxon>Betaproteobacteria</taxon>
        <taxon>Burkholderiales</taxon>
        <taxon>Oxalobacteraceae</taxon>
        <taxon>Noviherbaspirillum</taxon>
    </lineage>
</organism>
<dbReference type="RefSeq" id="WP_088706741.1">
    <property type="nucleotide sequence ID" value="NZ_LSTO01000001.1"/>
</dbReference>
<comment type="caution">
    <text evidence="2">The sequence shown here is derived from an EMBL/GenBank/DDBJ whole genome shotgun (WGS) entry which is preliminary data.</text>
</comment>
<reference evidence="2 3" key="1">
    <citation type="submission" date="2016-02" db="EMBL/GenBank/DDBJ databases">
        <authorList>
            <person name="Wen L."/>
            <person name="He K."/>
            <person name="Yang H."/>
        </authorList>
    </citation>
    <scope>NUCLEOTIDE SEQUENCE [LARGE SCALE GENOMIC DNA]</scope>
    <source>
        <strain evidence="2 3">TSA40</strain>
    </source>
</reference>
<evidence type="ECO:0000256" key="1">
    <source>
        <dbReference type="SAM" id="Phobius"/>
    </source>
</evidence>
<gene>
    <name evidence="2" type="ORF">AYR66_10310</name>
</gene>
<proteinExistence type="predicted"/>